<reference evidence="2 3" key="1">
    <citation type="journal article" date="2016" name="Nat. Commun.">
        <title>Thousands of microbial genomes shed light on interconnected biogeochemical processes in an aquifer system.</title>
        <authorList>
            <person name="Anantharaman K."/>
            <person name="Brown C.T."/>
            <person name="Hug L.A."/>
            <person name="Sharon I."/>
            <person name="Castelle C.J."/>
            <person name="Probst A.J."/>
            <person name="Thomas B.C."/>
            <person name="Singh A."/>
            <person name="Wilkins M.J."/>
            <person name="Karaoz U."/>
            <person name="Brodie E.L."/>
            <person name="Williams K.H."/>
            <person name="Hubbard S.S."/>
            <person name="Banfield J.F."/>
        </authorList>
    </citation>
    <scope>NUCLEOTIDE SEQUENCE [LARGE SCALE GENOMIC DNA]</scope>
</reference>
<dbReference type="Proteomes" id="UP000177080">
    <property type="component" value="Unassembled WGS sequence"/>
</dbReference>
<feature type="region of interest" description="Disordered" evidence="1">
    <location>
        <begin position="1"/>
        <end position="21"/>
    </location>
</feature>
<organism evidence="2 3">
    <name type="scientific">Candidatus Amesbacteria bacterium RIFCSPLOWO2_01_FULL_48_25</name>
    <dbReference type="NCBI Taxonomy" id="1797259"/>
    <lineage>
        <taxon>Bacteria</taxon>
        <taxon>Candidatus Amesiibacteriota</taxon>
    </lineage>
</organism>
<accession>A0A1F4ZBB3</accession>
<sequence>MAVEERKFLDRPLGEEIHPRQSGSPTVAEVLAIAYATLGQSIPRRVEAELEEQAMDGESKAAVKDVVTTHNQLIELAQKRGVGVEAVGELTVLTLTGVITGAPYILWREAGEIKRLSLAQAILPAAAELMKKLT</sequence>
<dbReference type="AlphaFoldDB" id="A0A1F4ZBB3"/>
<evidence type="ECO:0000256" key="1">
    <source>
        <dbReference type="SAM" id="MobiDB-lite"/>
    </source>
</evidence>
<dbReference type="EMBL" id="MEXN01000006">
    <property type="protein sequence ID" value="OGD03481.1"/>
    <property type="molecule type" value="Genomic_DNA"/>
</dbReference>
<feature type="compositionally biased region" description="Basic and acidic residues" evidence="1">
    <location>
        <begin position="1"/>
        <end position="19"/>
    </location>
</feature>
<evidence type="ECO:0000313" key="3">
    <source>
        <dbReference type="Proteomes" id="UP000177080"/>
    </source>
</evidence>
<protein>
    <submittedName>
        <fullName evidence="2">Uncharacterized protein</fullName>
    </submittedName>
</protein>
<name>A0A1F4ZBB3_9BACT</name>
<dbReference type="STRING" id="1797259.A2989_02530"/>
<comment type="caution">
    <text evidence="2">The sequence shown here is derived from an EMBL/GenBank/DDBJ whole genome shotgun (WGS) entry which is preliminary data.</text>
</comment>
<evidence type="ECO:0000313" key="2">
    <source>
        <dbReference type="EMBL" id="OGD03481.1"/>
    </source>
</evidence>
<proteinExistence type="predicted"/>
<gene>
    <name evidence="2" type="ORF">A2989_02530</name>
</gene>